<dbReference type="RefSeq" id="WP_207567045.1">
    <property type="nucleotide sequence ID" value="NZ_CP071446.1"/>
</dbReference>
<dbReference type="PANTHER" id="PTHR10151">
    <property type="entry name" value="ECTONUCLEOTIDE PYROPHOSPHATASE/PHOSPHODIESTERASE"/>
    <property type="match status" value="1"/>
</dbReference>
<dbReference type="Pfam" id="PF01663">
    <property type="entry name" value="Phosphodiest"/>
    <property type="match status" value="1"/>
</dbReference>
<organism evidence="1 2">
    <name type="scientific">Thermosipho ferrireducens</name>
    <dbReference type="NCBI Taxonomy" id="2571116"/>
    <lineage>
        <taxon>Bacteria</taxon>
        <taxon>Thermotogati</taxon>
        <taxon>Thermotogota</taxon>
        <taxon>Thermotogae</taxon>
        <taxon>Thermotogales</taxon>
        <taxon>Fervidobacteriaceae</taxon>
        <taxon>Thermosipho</taxon>
    </lineage>
</organism>
<dbReference type="InterPro" id="IPR017850">
    <property type="entry name" value="Alkaline_phosphatase_core_sf"/>
</dbReference>
<dbReference type="Proteomes" id="UP000671862">
    <property type="component" value="Chromosome"/>
</dbReference>
<evidence type="ECO:0000313" key="1">
    <source>
        <dbReference type="EMBL" id="QTA38326.1"/>
    </source>
</evidence>
<dbReference type="EMBL" id="CP071446">
    <property type="protein sequence ID" value="QTA38326.1"/>
    <property type="molecule type" value="Genomic_DNA"/>
</dbReference>
<proteinExistence type="predicted"/>
<name>A0ABX7SA86_9BACT</name>
<dbReference type="InterPro" id="IPR002591">
    <property type="entry name" value="Phosphodiest/P_Trfase"/>
</dbReference>
<protein>
    <submittedName>
        <fullName evidence="1">Alkaline phosphatase family protein</fullName>
    </submittedName>
</protein>
<gene>
    <name evidence="1" type="ORF">JYK00_01965</name>
</gene>
<dbReference type="PANTHER" id="PTHR10151:SF120">
    <property type="entry name" value="BIS(5'-ADENOSYL)-TRIPHOSPHATASE"/>
    <property type="match status" value="1"/>
</dbReference>
<dbReference type="Gene3D" id="3.40.720.10">
    <property type="entry name" value="Alkaline Phosphatase, subunit A"/>
    <property type="match status" value="1"/>
</dbReference>
<reference evidence="1 2" key="1">
    <citation type="submission" date="2021-03" db="EMBL/GenBank/DDBJ databases">
        <title>Thermosipho ferrireducens sp.nov., an anaerobic thermophilic iron-reducing bacterium isolated from a deep-sea hydrothermal sulfide deposits.</title>
        <authorList>
            <person name="Zeng X."/>
            <person name="Chen Y."/>
            <person name="Shao Z."/>
        </authorList>
    </citation>
    <scope>NUCLEOTIDE SEQUENCE [LARGE SCALE GENOMIC DNA]</scope>
    <source>
        <strain evidence="1 2">JL129W03</strain>
    </source>
</reference>
<sequence length="380" mass="43596">MLKPDYDLSIVSFVNTVIKFLGATPFYESRKMQELIGDSLSNIKKVIIVIIDSLGYEKLSKINNVLQFERVEKIFSVFPTTTVTAVTSLVTGLTPQEHGLMGYIQFLREIGMLLNMIDFSYPGMSTYSFESIVKKNLKRLPNVFQLLKKEGKYAGILTSANIANSGLSFLTQKDASVMTYYTVGDLLSGISKILRKEFKGIVFVYYGLLDGLGHKKGPDSESYEKESEYILREIKRIVEEFKDKHTRVFITADHGMVQTPRDKNSYLGSELRRFLRMPPTGEMRMMYFYTKYKREKELIDYLQGNYKGRFELFNSKEMLSDGYFGYGKLHPEVLNRIGDIVLVCKENYSFTYLYTGGEDKLKGMHGSLTEKELHVPLIVL</sequence>
<evidence type="ECO:0000313" key="2">
    <source>
        <dbReference type="Proteomes" id="UP000671862"/>
    </source>
</evidence>
<accession>A0ABX7SA86</accession>
<dbReference type="SUPFAM" id="SSF53649">
    <property type="entry name" value="Alkaline phosphatase-like"/>
    <property type="match status" value="1"/>
</dbReference>
<keyword evidence="2" id="KW-1185">Reference proteome</keyword>